<gene>
    <name evidence="1" type="ORF">KI688_009752</name>
</gene>
<proteinExistence type="predicted"/>
<evidence type="ECO:0000313" key="2">
    <source>
        <dbReference type="Proteomes" id="UP000707451"/>
    </source>
</evidence>
<keyword evidence="2" id="KW-1185">Reference proteome</keyword>
<protein>
    <submittedName>
        <fullName evidence="1">Uncharacterized protein</fullName>
    </submittedName>
</protein>
<sequence>MRPTSSFGTRIPDDILFTPHGPNLNNEHEIQLIRTIYPNISIGNFAPHDIKRTAILTTLNKDVNYMNNLSRDKSLLL</sequence>
<evidence type="ECO:0000313" key="1">
    <source>
        <dbReference type="EMBL" id="KAG9070415.1"/>
    </source>
</evidence>
<accession>A0A9P7XZZ9</accession>
<reference evidence="1" key="1">
    <citation type="submission" date="2021-06" db="EMBL/GenBank/DDBJ databases">
        <title>Genome Sequence of Mortierella hyaline Strain SCG-10, a Cold-Adapted, Nitrate-Reducing Fungus Isolated from Soil in Minnesota, USA.</title>
        <authorList>
            <person name="Aldossari N."/>
        </authorList>
    </citation>
    <scope>NUCLEOTIDE SEQUENCE</scope>
    <source>
        <strain evidence="1">SCG-10</strain>
    </source>
</reference>
<comment type="caution">
    <text evidence="1">The sequence shown here is derived from an EMBL/GenBank/DDBJ whole genome shotgun (WGS) entry which is preliminary data.</text>
</comment>
<dbReference type="EMBL" id="JAHRHY010000004">
    <property type="protein sequence ID" value="KAG9070415.1"/>
    <property type="molecule type" value="Genomic_DNA"/>
</dbReference>
<name>A0A9P7XZZ9_9FUNG</name>
<organism evidence="1 2">
    <name type="scientific">Linnemannia hyalina</name>
    <dbReference type="NCBI Taxonomy" id="64524"/>
    <lineage>
        <taxon>Eukaryota</taxon>
        <taxon>Fungi</taxon>
        <taxon>Fungi incertae sedis</taxon>
        <taxon>Mucoromycota</taxon>
        <taxon>Mortierellomycotina</taxon>
        <taxon>Mortierellomycetes</taxon>
        <taxon>Mortierellales</taxon>
        <taxon>Mortierellaceae</taxon>
        <taxon>Linnemannia</taxon>
    </lineage>
</organism>
<dbReference type="Proteomes" id="UP000707451">
    <property type="component" value="Unassembled WGS sequence"/>
</dbReference>
<dbReference type="AlphaFoldDB" id="A0A9P7XZZ9"/>